<comment type="similarity">
    <text evidence="1 6">Belongs to the class-A beta-lactamase family.</text>
</comment>
<gene>
    <name evidence="8" type="ORF">CN551_10340</name>
</gene>
<dbReference type="InterPro" id="IPR000871">
    <property type="entry name" value="Beta-lactam_class-A"/>
</dbReference>
<dbReference type="Proteomes" id="UP000220078">
    <property type="component" value="Unassembled WGS sequence"/>
</dbReference>
<dbReference type="PROSITE" id="PS51257">
    <property type="entry name" value="PROKAR_LIPOPROTEIN"/>
    <property type="match status" value="1"/>
</dbReference>
<dbReference type="GO" id="GO:0046677">
    <property type="term" value="P:response to antibiotic"/>
    <property type="evidence" value="ECO:0007669"/>
    <property type="project" value="UniProtKB-UniRule"/>
</dbReference>
<comment type="caution">
    <text evidence="8">The sequence shown here is derived from an EMBL/GenBank/DDBJ whole genome shotgun (WGS) entry which is preliminary data.</text>
</comment>
<protein>
    <recommendedName>
        <fullName evidence="2 6">Beta-lactamase</fullName>
        <ecNumber evidence="2 6">3.5.2.6</ecNumber>
    </recommendedName>
</protein>
<dbReference type="NCBIfam" id="NF033103">
    <property type="entry name" value="bla_class_A"/>
    <property type="match status" value="1"/>
</dbReference>
<reference evidence="8 9" key="1">
    <citation type="submission" date="2017-09" db="EMBL/GenBank/DDBJ databases">
        <title>Large-scale bioinformatics analysis of Bacillus genomes uncovers conserved roles of natural products in bacterial physiology.</title>
        <authorList>
            <consortium name="Agbiome Team Llc"/>
            <person name="Bleich R.M."/>
            <person name="Kirk G.J."/>
            <person name="Santa Maria K.C."/>
            <person name="Allen S.E."/>
            <person name="Farag S."/>
            <person name="Shank E.A."/>
            <person name="Bowers A."/>
        </authorList>
    </citation>
    <scope>NUCLEOTIDE SEQUENCE [LARGE SCALE GENOMIC DNA]</scope>
    <source>
        <strain evidence="8 9">AFS027629</strain>
    </source>
</reference>
<dbReference type="NCBIfam" id="NF012167">
    <property type="entry name" value="classA_firm"/>
    <property type="match status" value="1"/>
</dbReference>
<dbReference type="InterPro" id="IPR012338">
    <property type="entry name" value="Beta-lactam/transpept-like"/>
</dbReference>
<accession>A0AB36T5U1</accession>
<dbReference type="GO" id="GO:0008800">
    <property type="term" value="F:beta-lactamase activity"/>
    <property type="evidence" value="ECO:0007669"/>
    <property type="project" value="UniProtKB-UniRule"/>
</dbReference>
<keyword evidence="3" id="KW-0732">Signal</keyword>
<keyword evidence="4 6" id="KW-0378">Hydrolase</keyword>
<dbReference type="AlphaFoldDB" id="A0AB36T5U1"/>
<evidence type="ECO:0000256" key="6">
    <source>
        <dbReference type="RuleBase" id="RU361140"/>
    </source>
</evidence>
<dbReference type="PANTHER" id="PTHR35333:SF3">
    <property type="entry name" value="BETA-LACTAMASE-TYPE TRANSPEPTIDASE FOLD CONTAINING PROTEIN"/>
    <property type="match status" value="1"/>
</dbReference>
<keyword evidence="5 6" id="KW-0046">Antibiotic resistance</keyword>
<comment type="catalytic activity">
    <reaction evidence="6">
        <text>a beta-lactam + H2O = a substituted beta-amino acid</text>
        <dbReference type="Rhea" id="RHEA:20401"/>
        <dbReference type="ChEBI" id="CHEBI:15377"/>
        <dbReference type="ChEBI" id="CHEBI:35627"/>
        <dbReference type="ChEBI" id="CHEBI:140347"/>
        <dbReference type="EC" id="3.5.2.6"/>
    </reaction>
</comment>
<dbReference type="InterPro" id="IPR045155">
    <property type="entry name" value="Beta-lactam_cat"/>
</dbReference>
<dbReference type="InterPro" id="IPR023650">
    <property type="entry name" value="Beta-lactam_class-A_AS"/>
</dbReference>
<proteinExistence type="inferred from homology"/>
<evidence type="ECO:0000259" key="7">
    <source>
        <dbReference type="Pfam" id="PF13354"/>
    </source>
</evidence>
<dbReference type="RefSeq" id="WP_000636875.1">
    <property type="nucleotide sequence ID" value="NZ_JBEUTG010000145.1"/>
</dbReference>
<evidence type="ECO:0000256" key="1">
    <source>
        <dbReference type="ARBA" id="ARBA00009009"/>
    </source>
</evidence>
<dbReference type="PROSITE" id="PS00146">
    <property type="entry name" value="BETA_LACTAMASE_A"/>
    <property type="match status" value="1"/>
</dbReference>
<dbReference type="EC" id="3.5.2.6" evidence="2 6"/>
<name>A0AB36T5U1_9BACI</name>
<dbReference type="Gene3D" id="3.40.710.10">
    <property type="entry name" value="DD-peptidase/beta-lactamase superfamily"/>
    <property type="match status" value="1"/>
</dbReference>
<dbReference type="Pfam" id="PF13354">
    <property type="entry name" value="Beta-lactamase2"/>
    <property type="match status" value="1"/>
</dbReference>
<dbReference type="PRINTS" id="PR00118">
    <property type="entry name" value="BLACTAMASEA"/>
</dbReference>
<evidence type="ECO:0000256" key="4">
    <source>
        <dbReference type="ARBA" id="ARBA00022801"/>
    </source>
</evidence>
<dbReference type="GO" id="GO:0030655">
    <property type="term" value="P:beta-lactam antibiotic catabolic process"/>
    <property type="evidence" value="ECO:0007669"/>
    <property type="project" value="InterPro"/>
</dbReference>
<evidence type="ECO:0000313" key="8">
    <source>
        <dbReference type="EMBL" id="PEN89097.1"/>
    </source>
</evidence>
<evidence type="ECO:0000256" key="5">
    <source>
        <dbReference type="ARBA" id="ARBA00023251"/>
    </source>
</evidence>
<sequence>MIVPKKFFHISHYKKMLPVVLLSCVTLIGCSNSNIQSEPPKQTKQENTSNHSLVKLEKEYDAKLGIYALDTSTNQTVTYRSDERFAYASTHKALAVGALLQKKSIEDLDQRIKYTNKDFVNYNPITEKYIDTGMTLKELADASIRYSDNTAQNLILKQLGGPSEFKKSLREIGDTVTNPERFEPELNEVQPGDTRDTSTPKALATSLQAYALGDILSIENRNFLIDLMKRNTTGDNLIRAGVPGEWEVADKTGSGSYGTRNDIAIIWPPNKKPIILAILSNHAKEDAKYDDKLIADATKIVLDVLKVTNK</sequence>
<dbReference type="PANTHER" id="PTHR35333">
    <property type="entry name" value="BETA-LACTAMASE"/>
    <property type="match status" value="1"/>
</dbReference>
<dbReference type="InterPro" id="IPR058139">
    <property type="entry name" value="BlaC_bacilli"/>
</dbReference>
<dbReference type="EMBL" id="NUAP01000022">
    <property type="protein sequence ID" value="PEN89097.1"/>
    <property type="molecule type" value="Genomic_DNA"/>
</dbReference>
<evidence type="ECO:0000313" key="9">
    <source>
        <dbReference type="Proteomes" id="UP000220078"/>
    </source>
</evidence>
<evidence type="ECO:0000256" key="3">
    <source>
        <dbReference type="ARBA" id="ARBA00022729"/>
    </source>
</evidence>
<organism evidence="8 9">
    <name type="scientific">Bacillus toyonensis</name>
    <dbReference type="NCBI Taxonomy" id="155322"/>
    <lineage>
        <taxon>Bacteria</taxon>
        <taxon>Bacillati</taxon>
        <taxon>Bacillota</taxon>
        <taxon>Bacilli</taxon>
        <taxon>Bacillales</taxon>
        <taxon>Bacillaceae</taxon>
        <taxon>Bacillus</taxon>
        <taxon>Bacillus cereus group</taxon>
    </lineage>
</organism>
<dbReference type="SUPFAM" id="SSF56601">
    <property type="entry name" value="beta-lactamase/transpeptidase-like"/>
    <property type="match status" value="1"/>
</dbReference>
<feature type="domain" description="Beta-lactamase class A catalytic" evidence="7">
    <location>
        <begin position="65"/>
        <end position="279"/>
    </location>
</feature>
<evidence type="ECO:0000256" key="2">
    <source>
        <dbReference type="ARBA" id="ARBA00012865"/>
    </source>
</evidence>